<name>A0AAD2FGW8_9STRA</name>
<feature type="region of interest" description="Disordered" evidence="1">
    <location>
        <begin position="1"/>
        <end position="29"/>
    </location>
</feature>
<evidence type="ECO:0000313" key="3">
    <source>
        <dbReference type="EMBL" id="CAJ1930839.1"/>
    </source>
</evidence>
<protein>
    <recommendedName>
        <fullName evidence="2">Right handed beta helix domain-containing protein</fullName>
    </recommendedName>
</protein>
<dbReference type="SUPFAM" id="SSF51126">
    <property type="entry name" value="Pectin lyase-like"/>
    <property type="match status" value="1"/>
</dbReference>
<evidence type="ECO:0000259" key="2">
    <source>
        <dbReference type="Pfam" id="PF13229"/>
    </source>
</evidence>
<dbReference type="SMART" id="SM00710">
    <property type="entry name" value="PbH1"/>
    <property type="match status" value="3"/>
</dbReference>
<dbReference type="Pfam" id="PF13229">
    <property type="entry name" value="Beta_helix"/>
    <property type="match status" value="1"/>
</dbReference>
<comment type="caution">
    <text evidence="3">The sequence shown here is derived from an EMBL/GenBank/DDBJ whole genome shotgun (WGS) entry which is preliminary data.</text>
</comment>
<dbReference type="SUPFAM" id="SSF81383">
    <property type="entry name" value="F-box domain"/>
    <property type="match status" value="1"/>
</dbReference>
<evidence type="ECO:0000313" key="4">
    <source>
        <dbReference type="Proteomes" id="UP001295423"/>
    </source>
</evidence>
<reference evidence="3" key="1">
    <citation type="submission" date="2023-08" db="EMBL/GenBank/DDBJ databases">
        <authorList>
            <person name="Audoor S."/>
            <person name="Bilcke G."/>
        </authorList>
    </citation>
    <scope>NUCLEOTIDE SEQUENCE</scope>
</reference>
<dbReference type="AlphaFoldDB" id="A0AAD2FGW8"/>
<dbReference type="Gene3D" id="2.160.20.10">
    <property type="entry name" value="Single-stranded right-handed beta-helix, Pectin lyase-like"/>
    <property type="match status" value="1"/>
</dbReference>
<keyword evidence="4" id="KW-1185">Reference proteome</keyword>
<organism evidence="3 4">
    <name type="scientific">Cylindrotheca closterium</name>
    <dbReference type="NCBI Taxonomy" id="2856"/>
    <lineage>
        <taxon>Eukaryota</taxon>
        <taxon>Sar</taxon>
        <taxon>Stramenopiles</taxon>
        <taxon>Ochrophyta</taxon>
        <taxon>Bacillariophyta</taxon>
        <taxon>Bacillariophyceae</taxon>
        <taxon>Bacillariophycidae</taxon>
        <taxon>Bacillariales</taxon>
        <taxon>Bacillariaceae</taxon>
        <taxon>Cylindrotheca</taxon>
    </lineage>
</organism>
<feature type="domain" description="Right handed beta helix" evidence="2">
    <location>
        <begin position="354"/>
        <end position="453"/>
    </location>
</feature>
<dbReference type="InterPro" id="IPR036047">
    <property type="entry name" value="F-box-like_dom_sf"/>
</dbReference>
<accession>A0AAD2FGW8</accession>
<proteinExistence type="predicted"/>
<evidence type="ECO:0000256" key="1">
    <source>
        <dbReference type="SAM" id="MobiDB-lite"/>
    </source>
</evidence>
<sequence>MSLVQQPQPVEATQSRPVPQNLASPKSPSLLKRMMSARSSRMSALDSSSFSLDDSERFMLPPSTSTALTSPLPARFFRPKKLPCCDPSSSDLMEWLQGDCPQDLLPKILAFAGPQMVSKLSQTNRFWNALVSQEQTWRTLSEELYKWTEEDETPSCWRDYYRYNPCVPVDFPSITRALASATTHKHLQNRSVRVLMRPGRYILKEPITVEANHGVSVTVETMDLPDSFNHVIEYPNDEKPKKRKTSLRKLLSCRTVDADDEDEPPLEFPERSSEFGMVLGKNRAVLTLRCKKHNQPLVKVRRGSCVLRNLELRHITYGLDIWNGNAAVQIQPPLSPDEQPIPVAPMPTAVLDHVDVTSESGRGVVNIDGGDLSIRNCYIHDCAATGVYVGAAASKLTIQNTDVVRNGNGNRQHRRGIARGHSGIYLEQGLAEINNSSISQNCLTGISAVSPSNAILHLSESELVSNGSTQLEMPDIGTLAQRNSSTRDVHLSNVDSPRLRSALVEEVDSMMSSSIMSSELSSEFSI</sequence>
<gene>
    <name evidence="3" type="ORF">CYCCA115_LOCUS2113</name>
</gene>
<dbReference type="EMBL" id="CAKOGP040000113">
    <property type="protein sequence ID" value="CAJ1930839.1"/>
    <property type="molecule type" value="Genomic_DNA"/>
</dbReference>
<dbReference type="InterPro" id="IPR012334">
    <property type="entry name" value="Pectin_lyas_fold"/>
</dbReference>
<feature type="compositionally biased region" description="Polar residues" evidence="1">
    <location>
        <begin position="1"/>
        <end position="27"/>
    </location>
</feature>
<dbReference type="InterPro" id="IPR011050">
    <property type="entry name" value="Pectin_lyase_fold/virulence"/>
</dbReference>
<dbReference type="Proteomes" id="UP001295423">
    <property type="component" value="Unassembled WGS sequence"/>
</dbReference>
<dbReference type="InterPro" id="IPR039448">
    <property type="entry name" value="Beta_helix"/>
</dbReference>
<dbReference type="InterPro" id="IPR006626">
    <property type="entry name" value="PbH1"/>
</dbReference>
<dbReference type="Gene3D" id="1.20.1280.50">
    <property type="match status" value="1"/>
</dbReference>